<name>A0A0C9WWB4_9AGAR</name>
<dbReference type="HOGENOM" id="CLU_1408980_0_0_1"/>
<keyword evidence="2" id="KW-1185">Reference proteome</keyword>
<dbReference type="AlphaFoldDB" id="A0A0C9WWB4"/>
<proteinExistence type="predicted"/>
<dbReference type="OrthoDB" id="3251394at2759"/>
<reference evidence="2" key="2">
    <citation type="submission" date="2015-01" db="EMBL/GenBank/DDBJ databases">
        <title>Evolutionary Origins and Diversification of the Mycorrhizal Mutualists.</title>
        <authorList>
            <consortium name="DOE Joint Genome Institute"/>
            <consortium name="Mycorrhizal Genomics Consortium"/>
            <person name="Kohler A."/>
            <person name="Kuo A."/>
            <person name="Nagy L.G."/>
            <person name="Floudas D."/>
            <person name="Copeland A."/>
            <person name="Barry K.W."/>
            <person name="Cichocki N."/>
            <person name="Veneault-Fourrey C."/>
            <person name="LaButti K."/>
            <person name="Lindquist E.A."/>
            <person name="Lipzen A."/>
            <person name="Lundell T."/>
            <person name="Morin E."/>
            <person name="Murat C."/>
            <person name="Riley R."/>
            <person name="Ohm R."/>
            <person name="Sun H."/>
            <person name="Tunlid A."/>
            <person name="Henrissat B."/>
            <person name="Grigoriev I.V."/>
            <person name="Hibbett D.S."/>
            <person name="Martin F."/>
        </authorList>
    </citation>
    <scope>NUCLEOTIDE SEQUENCE [LARGE SCALE GENOMIC DNA]</scope>
    <source>
        <strain evidence="2">LaAM-08-1</strain>
    </source>
</reference>
<protein>
    <submittedName>
        <fullName evidence="1">Uncharacterized protein</fullName>
    </submittedName>
</protein>
<gene>
    <name evidence="1" type="ORF">K443DRAFT_10315</name>
</gene>
<evidence type="ECO:0000313" key="1">
    <source>
        <dbReference type="EMBL" id="KIJ96890.1"/>
    </source>
</evidence>
<evidence type="ECO:0000313" key="2">
    <source>
        <dbReference type="Proteomes" id="UP000054477"/>
    </source>
</evidence>
<accession>A0A0C9WWB4</accession>
<organism evidence="1 2">
    <name type="scientific">Laccaria amethystina LaAM-08-1</name>
    <dbReference type="NCBI Taxonomy" id="1095629"/>
    <lineage>
        <taxon>Eukaryota</taxon>
        <taxon>Fungi</taxon>
        <taxon>Dikarya</taxon>
        <taxon>Basidiomycota</taxon>
        <taxon>Agaricomycotina</taxon>
        <taxon>Agaricomycetes</taxon>
        <taxon>Agaricomycetidae</taxon>
        <taxon>Agaricales</taxon>
        <taxon>Agaricineae</taxon>
        <taxon>Hydnangiaceae</taxon>
        <taxon>Laccaria</taxon>
    </lineage>
</organism>
<sequence>MPLNEDLSRYHEDVNDSYCSWKHNELRAKFRNRCAICLTRISPAGSQYGEFLELPTRIENKINALNGVSLGVLHPGFGKKSIPRPDNPMLTRIYDAASLSPDQFLSNSFGIISLVEEDPEFDKKHFWRLPVDLGVVLAAFLDRAIVVPDSWSTYHVRLAKSIYAHLYVQKHSWNGDTIFLQPEKEKDGRKRKR</sequence>
<dbReference type="Proteomes" id="UP000054477">
    <property type="component" value="Unassembled WGS sequence"/>
</dbReference>
<reference evidence="1 2" key="1">
    <citation type="submission" date="2014-04" db="EMBL/GenBank/DDBJ databases">
        <authorList>
            <consortium name="DOE Joint Genome Institute"/>
            <person name="Kuo A."/>
            <person name="Kohler A."/>
            <person name="Nagy L.G."/>
            <person name="Floudas D."/>
            <person name="Copeland A."/>
            <person name="Barry K.W."/>
            <person name="Cichocki N."/>
            <person name="Veneault-Fourrey C."/>
            <person name="LaButti K."/>
            <person name="Lindquist E.A."/>
            <person name="Lipzen A."/>
            <person name="Lundell T."/>
            <person name="Morin E."/>
            <person name="Murat C."/>
            <person name="Sun H."/>
            <person name="Tunlid A."/>
            <person name="Henrissat B."/>
            <person name="Grigoriev I.V."/>
            <person name="Hibbett D.S."/>
            <person name="Martin F."/>
            <person name="Nordberg H.P."/>
            <person name="Cantor M.N."/>
            <person name="Hua S.X."/>
        </authorList>
    </citation>
    <scope>NUCLEOTIDE SEQUENCE [LARGE SCALE GENOMIC DNA]</scope>
    <source>
        <strain evidence="1 2">LaAM-08-1</strain>
    </source>
</reference>
<dbReference type="STRING" id="1095629.A0A0C9WWB4"/>
<dbReference type="EMBL" id="KN838708">
    <property type="protein sequence ID" value="KIJ96890.1"/>
    <property type="molecule type" value="Genomic_DNA"/>
</dbReference>